<keyword evidence="1" id="KW-0378">Hydrolase</keyword>
<reference evidence="3 4" key="1">
    <citation type="submission" date="2017-06" db="EMBL/GenBank/DDBJ databases">
        <title>Ant-infecting Ophiocordyceps genomes reveal a high diversity of potential behavioral manipulation genes and a possible major role for enterotoxins.</title>
        <authorList>
            <person name="De Bekker C."/>
            <person name="Evans H.C."/>
            <person name="Brachmann A."/>
            <person name="Hughes D.P."/>
        </authorList>
    </citation>
    <scope>NUCLEOTIDE SEQUENCE [LARGE SCALE GENOMIC DNA]</scope>
    <source>
        <strain evidence="3 4">Map64</strain>
    </source>
</reference>
<dbReference type="GO" id="GO:0016787">
    <property type="term" value="F:hydrolase activity"/>
    <property type="evidence" value="ECO:0007669"/>
    <property type="project" value="UniProtKB-KW"/>
</dbReference>
<dbReference type="EMBL" id="NJET01000077">
    <property type="protein sequence ID" value="PHH62241.1"/>
    <property type="molecule type" value="Genomic_DNA"/>
</dbReference>
<evidence type="ECO:0000313" key="4">
    <source>
        <dbReference type="Proteomes" id="UP000226192"/>
    </source>
</evidence>
<dbReference type="InterPro" id="IPR029058">
    <property type="entry name" value="AB_hydrolase_fold"/>
</dbReference>
<dbReference type="AlphaFoldDB" id="A0A2C5Y5T5"/>
<proteinExistence type="predicted"/>
<comment type="caution">
    <text evidence="3">The sequence shown here is derived from an EMBL/GenBank/DDBJ whole genome shotgun (WGS) entry which is preliminary data.</text>
</comment>
<dbReference type="InterPro" id="IPR050300">
    <property type="entry name" value="GDXG_lipolytic_enzyme"/>
</dbReference>
<dbReference type="SUPFAM" id="SSF53474">
    <property type="entry name" value="alpha/beta-Hydrolases"/>
    <property type="match status" value="1"/>
</dbReference>
<protein>
    <recommendedName>
        <fullName evidence="2">Alpha/beta hydrolase fold-3 domain-containing protein</fullName>
    </recommendedName>
</protein>
<dbReference type="InterPro" id="IPR013094">
    <property type="entry name" value="AB_hydrolase_3"/>
</dbReference>
<dbReference type="PANTHER" id="PTHR48081">
    <property type="entry name" value="AB HYDROLASE SUPERFAMILY PROTEIN C4A8.06C"/>
    <property type="match status" value="1"/>
</dbReference>
<dbReference type="Gene3D" id="3.40.50.1820">
    <property type="entry name" value="alpha/beta hydrolase"/>
    <property type="match status" value="1"/>
</dbReference>
<name>A0A2C5Y5T5_9HYPO</name>
<dbReference type="OrthoDB" id="433474at2759"/>
<dbReference type="STRING" id="1399860.A0A2C5Y5T5"/>
<organism evidence="3 4">
    <name type="scientific">Ophiocordyceps australis</name>
    <dbReference type="NCBI Taxonomy" id="1399860"/>
    <lineage>
        <taxon>Eukaryota</taxon>
        <taxon>Fungi</taxon>
        <taxon>Dikarya</taxon>
        <taxon>Ascomycota</taxon>
        <taxon>Pezizomycotina</taxon>
        <taxon>Sordariomycetes</taxon>
        <taxon>Hypocreomycetidae</taxon>
        <taxon>Hypocreales</taxon>
        <taxon>Ophiocordycipitaceae</taxon>
        <taxon>Ophiocordyceps</taxon>
    </lineage>
</organism>
<keyword evidence="4" id="KW-1185">Reference proteome</keyword>
<evidence type="ECO:0000256" key="1">
    <source>
        <dbReference type="ARBA" id="ARBA00022801"/>
    </source>
</evidence>
<dbReference type="Proteomes" id="UP000226192">
    <property type="component" value="Unassembled WGS sequence"/>
</dbReference>
<sequence>MDDLRRTVSAGSAARVGAAASLASNAATSIAVPSLSAAAVSPDYINPLESSSRWYLNARASAVRYAATLGFSIAHHSDSQAPDPSREIWLDSYLSGWRGPQKIKVEVWVPPRIAMGPRAAVINFHGGGWILGRGTDDARWAGAVMAALDAVVFTVNYRLAPSYPFPTPLEDCVDSILQIAARAADFGIDPDRIMLSGFSAGATIALSSWIVLQEPFRWKYDLPFPKPNIAGIVVFYPTLDITLSRPEKRQLCSRPELTMSPGLSNLIDASYVYPPMSRNQRTDPRLSPGLMSDGLLAKLPPIHLCLCEHDMLLFEGICFASRLDHGGKPFSMRIVDGEAHAWDKPLPLSPKDSVNVEYGEATSAMANWLGRECETDRDSIVSLNGRRSRLKRPSLFFRTRSAR</sequence>
<dbReference type="Pfam" id="PF07859">
    <property type="entry name" value="Abhydrolase_3"/>
    <property type="match status" value="1"/>
</dbReference>
<accession>A0A2C5Y5T5</accession>
<evidence type="ECO:0000313" key="3">
    <source>
        <dbReference type="EMBL" id="PHH62241.1"/>
    </source>
</evidence>
<gene>
    <name evidence="3" type="ORF">CDD81_7301</name>
</gene>
<evidence type="ECO:0000259" key="2">
    <source>
        <dbReference type="Pfam" id="PF07859"/>
    </source>
</evidence>
<feature type="domain" description="Alpha/beta hydrolase fold-3" evidence="2">
    <location>
        <begin position="121"/>
        <end position="342"/>
    </location>
</feature>